<dbReference type="SUPFAM" id="SSF56672">
    <property type="entry name" value="DNA/RNA polymerases"/>
    <property type="match status" value="1"/>
</dbReference>
<dbReference type="PROSITE" id="PS50878">
    <property type="entry name" value="RT_POL"/>
    <property type="match status" value="1"/>
</dbReference>
<proteinExistence type="predicted"/>
<dbReference type="PANTHER" id="PTHR31635:SF196">
    <property type="entry name" value="REVERSE TRANSCRIPTASE DOMAIN-CONTAINING PROTEIN-RELATED"/>
    <property type="match status" value="1"/>
</dbReference>
<feature type="non-terminal residue" evidence="2">
    <location>
        <position position="715"/>
    </location>
</feature>
<dbReference type="Gene3D" id="3.60.10.10">
    <property type="entry name" value="Endonuclease/exonuclease/phosphatase"/>
    <property type="match status" value="1"/>
</dbReference>
<dbReference type="CDD" id="cd01650">
    <property type="entry name" value="RT_nLTR_like"/>
    <property type="match status" value="1"/>
</dbReference>
<dbReference type="InterPro" id="IPR036691">
    <property type="entry name" value="Endo/exonu/phosph_ase_sf"/>
</dbReference>
<protein>
    <submittedName>
        <fullName evidence="2">18095_t:CDS:1</fullName>
    </submittedName>
</protein>
<dbReference type="SUPFAM" id="SSF56219">
    <property type="entry name" value="DNase I-like"/>
    <property type="match status" value="1"/>
</dbReference>
<comment type="caution">
    <text evidence="2">The sequence shown here is derived from an EMBL/GenBank/DDBJ whole genome shotgun (WGS) entry which is preliminary data.</text>
</comment>
<dbReference type="EMBL" id="CAJVPZ010003709">
    <property type="protein sequence ID" value="CAG8534548.1"/>
    <property type="molecule type" value="Genomic_DNA"/>
</dbReference>
<dbReference type="Proteomes" id="UP000789396">
    <property type="component" value="Unassembled WGS sequence"/>
</dbReference>
<reference evidence="2" key="1">
    <citation type="submission" date="2021-06" db="EMBL/GenBank/DDBJ databases">
        <authorList>
            <person name="Kallberg Y."/>
            <person name="Tangrot J."/>
            <person name="Rosling A."/>
        </authorList>
    </citation>
    <scope>NUCLEOTIDE SEQUENCE</scope>
    <source>
        <strain evidence="2">IN212</strain>
    </source>
</reference>
<evidence type="ECO:0000259" key="1">
    <source>
        <dbReference type="PROSITE" id="PS50878"/>
    </source>
</evidence>
<evidence type="ECO:0000313" key="2">
    <source>
        <dbReference type="EMBL" id="CAG8534548.1"/>
    </source>
</evidence>
<dbReference type="Pfam" id="PF00078">
    <property type="entry name" value="RVT_1"/>
    <property type="match status" value="1"/>
</dbReference>
<keyword evidence="3" id="KW-1185">Reference proteome</keyword>
<evidence type="ECO:0000313" key="3">
    <source>
        <dbReference type="Proteomes" id="UP000789396"/>
    </source>
</evidence>
<gene>
    <name evidence="2" type="ORF">RFULGI_LOCUS3944</name>
</gene>
<dbReference type="PANTHER" id="PTHR31635">
    <property type="entry name" value="REVERSE TRANSCRIPTASE DOMAIN-CONTAINING PROTEIN-RELATED"/>
    <property type="match status" value="1"/>
</dbReference>
<dbReference type="AlphaFoldDB" id="A0A9N9AJ42"/>
<feature type="domain" description="Reverse transcriptase" evidence="1">
    <location>
        <begin position="404"/>
        <end position="679"/>
    </location>
</feature>
<dbReference type="InterPro" id="IPR000477">
    <property type="entry name" value="RT_dom"/>
</dbReference>
<name>A0A9N9AJ42_9GLOM</name>
<sequence>MIKRKIKIATLNVEILNNRKKCQETLQLLKRFIYELKIDIINLQGIRLSQQNKEYVAEFLWDYDSFWSTETAILAGNESVRFEDIEEIEYGITTSVIYYDRTYQITNIYVPCDTDEVDFLNWIPYGIYKQDNTVNVIVGEFNINSSSLYSERMSGFTDIVDILGESFIQDVPNNCILVDNDYTHFCQNVEAFTSHKHINPLVVCTLDPFIWKLYKDLLEDSETQRKIANKIVNVNTVLDWDLLKKQFQSIFRKQSRKKKRSTSKSDSFDIKEDLACLDNELRESLVNAGWAETDKRATSTIRNPSAPTSKDPKVILIYIRNFYQELFKNDIIDLNIANEITDGLKSVTEEQNNSLIKEFTCEEISNIITKLRNNKGPGIDGLPFEFYKKFQEKLVPILRKIFNLILKTGEFPPSWLKSVIILLPKKSNNLTDVANWRPISLINCDAKIFTKIMSNRLNEICKHLIGRNQYGFVSGRTTYDAALNVISTMRGMQRQKNLSKEAWLLFIDQKKAFDRVNHTFLLLTLEKMGFSQVFRNLLKNLLSNQSAQISDSGALSAPFKIGRGVRQGDPISPLLYVLSFEPFLKLLVKNICGVAINNFRFNASAFADDLTIGLGCYDDWDILYSLLTKYEKASNAGVNKTKSVLVPLTVEALHTKLPGDEVYKSLVGNETTKLLGFTIDGKGQLEENFWEKMAENIKKTMQIIDEHDFSPDDKM</sequence>
<organism evidence="2 3">
    <name type="scientific">Racocetra fulgida</name>
    <dbReference type="NCBI Taxonomy" id="60492"/>
    <lineage>
        <taxon>Eukaryota</taxon>
        <taxon>Fungi</taxon>
        <taxon>Fungi incertae sedis</taxon>
        <taxon>Mucoromycota</taxon>
        <taxon>Glomeromycotina</taxon>
        <taxon>Glomeromycetes</taxon>
        <taxon>Diversisporales</taxon>
        <taxon>Gigasporaceae</taxon>
        <taxon>Racocetra</taxon>
    </lineage>
</organism>
<dbReference type="OrthoDB" id="5598377at2759"/>
<dbReference type="InterPro" id="IPR043502">
    <property type="entry name" value="DNA/RNA_pol_sf"/>
</dbReference>
<accession>A0A9N9AJ42</accession>